<keyword evidence="5" id="KW-1185">Reference proteome</keyword>
<name>A0A2B4RR51_STYPI</name>
<evidence type="ECO:0000313" key="5">
    <source>
        <dbReference type="Proteomes" id="UP000225706"/>
    </source>
</evidence>
<feature type="region of interest" description="Disordered" evidence="2">
    <location>
        <begin position="42"/>
        <end position="75"/>
    </location>
</feature>
<keyword evidence="1" id="KW-0175">Coiled coil</keyword>
<dbReference type="EMBL" id="LSMT01000350">
    <property type="protein sequence ID" value="PFX19646.1"/>
    <property type="molecule type" value="Genomic_DNA"/>
</dbReference>
<proteinExistence type="predicted"/>
<keyword evidence="3" id="KW-0472">Membrane</keyword>
<evidence type="ECO:0000256" key="3">
    <source>
        <dbReference type="SAM" id="Phobius"/>
    </source>
</evidence>
<feature type="transmembrane region" description="Helical" evidence="3">
    <location>
        <begin position="82"/>
        <end position="104"/>
    </location>
</feature>
<evidence type="ECO:0000313" key="4">
    <source>
        <dbReference type="EMBL" id="PFX19646.1"/>
    </source>
</evidence>
<dbReference type="OrthoDB" id="5984107at2759"/>
<comment type="caution">
    <text evidence="4">The sequence shown here is derived from an EMBL/GenBank/DDBJ whole genome shotgun (WGS) entry which is preliminary data.</text>
</comment>
<reference evidence="5" key="1">
    <citation type="journal article" date="2017" name="bioRxiv">
        <title>Comparative analysis of the genomes of Stylophora pistillata and Acropora digitifera provides evidence for extensive differences between species of corals.</title>
        <authorList>
            <person name="Voolstra C.R."/>
            <person name="Li Y."/>
            <person name="Liew Y.J."/>
            <person name="Baumgarten S."/>
            <person name="Zoccola D."/>
            <person name="Flot J.-F."/>
            <person name="Tambutte S."/>
            <person name="Allemand D."/>
            <person name="Aranda M."/>
        </authorList>
    </citation>
    <scope>NUCLEOTIDE SEQUENCE [LARGE SCALE GENOMIC DNA]</scope>
</reference>
<feature type="region of interest" description="Disordered" evidence="2">
    <location>
        <begin position="248"/>
        <end position="267"/>
    </location>
</feature>
<gene>
    <name evidence="4" type="ORF">AWC38_SpisGene15922</name>
</gene>
<feature type="coiled-coil region" evidence="1">
    <location>
        <begin position="153"/>
        <end position="194"/>
    </location>
</feature>
<keyword evidence="3" id="KW-1133">Transmembrane helix</keyword>
<accession>A0A2B4RR51</accession>
<evidence type="ECO:0000256" key="1">
    <source>
        <dbReference type="SAM" id="Coils"/>
    </source>
</evidence>
<sequence length="361" mass="40769">MERRIRLENDYSGPPTNTHYDEVRIYENPAFNSLDRAPFTADSSVFKNRPPKKPHVENTRSVSRRHQRDDRLPQSSSGRMRCLVALIILLLVLTVLCLGVTSYLCYKLIFENKTGKGSNGCDNDSIAEGEKFRSEWKITSENVKELRTNISSIENLKKNFTFLQEVINDLNSERRHLLESVKRLREEYERTRQHVLHNRRAISYLNISSLQQGDLSGLWGKLNSSENELLDVKKKVINMSKIVPPRGLPGYNGSQGRVGGPGPAGPPGLPGPGVNLTLCLYKKLSSKGFVSSSYARQSISITEKKGTRVISVHCDTNDAKTFQLESTIVSGQRKYDCLCDGTLSTGEPTMYCYMHYWECPT</sequence>
<dbReference type="AlphaFoldDB" id="A0A2B4RR51"/>
<evidence type="ECO:0000256" key="2">
    <source>
        <dbReference type="SAM" id="MobiDB-lite"/>
    </source>
</evidence>
<organism evidence="4 5">
    <name type="scientific">Stylophora pistillata</name>
    <name type="common">Smooth cauliflower coral</name>
    <dbReference type="NCBI Taxonomy" id="50429"/>
    <lineage>
        <taxon>Eukaryota</taxon>
        <taxon>Metazoa</taxon>
        <taxon>Cnidaria</taxon>
        <taxon>Anthozoa</taxon>
        <taxon>Hexacorallia</taxon>
        <taxon>Scleractinia</taxon>
        <taxon>Astrocoeniina</taxon>
        <taxon>Pocilloporidae</taxon>
        <taxon>Stylophora</taxon>
    </lineage>
</organism>
<protein>
    <submittedName>
        <fullName evidence="4">Uncharacterized protein</fullName>
    </submittedName>
</protein>
<dbReference type="Proteomes" id="UP000225706">
    <property type="component" value="Unassembled WGS sequence"/>
</dbReference>
<keyword evidence="3" id="KW-0812">Transmembrane</keyword>